<reference evidence="2" key="1">
    <citation type="journal article" date="2013" name="Environ. Microbiol.">
        <title>Microbiota from the distal guts of lean and obese adolescents exhibit partial functional redundancy besides clear differences in community structure.</title>
        <authorList>
            <person name="Ferrer M."/>
            <person name="Ruiz A."/>
            <person name="Lanza F."/>
            <person name="Haange S.B."/>
            <person name="Oberbach A."/>
            <person name="Till H."/>
            <person name="Bargiela R."/>
            <person name="Campoy C."/>
            <person name="Segura M.T."/>
            <person name="Richter M."/>
            <person name="von Bergen M."/>
            <person name="Seifert J."/>
            <person name="Suarez A."/>
        </authorList>
    </citation>
    <scope>NUCLEOTIDE SEQUENCE</scope>
</reference>
<dbReference type="InterPro" id="IPR013378">
    <property type="entry name" value="InlB-like_B-rpt"/>
</dbReference>
<dbReference type="Pfam" id="PF09479">
    <property type="entry name" value="Flg_new"/>
    <property type="match status" value="1"/>
</dbReference>
<comment type="caution">
    <text evidence="2">The sequence shown here is derived from an EMBL/GenBank/DDBJ whole genome shotgun (WGS) entry which is preliminary data.</text>
</comment>
<accession>K1T7X6</accession>
<gene>
    <name evidence="2" type="ORF">OBE_07950</name>
</gene>
<comment type="subcellular location">
    <subcellularLocation>
        <location evidence="1">Cell envelope</location>
    </subcellularLocation>
</comment>
<proteinExistence type="predicted"/>
<protein>
    <submittedName>
        <fullName evidence="2">Uncharacterized protein</fullName>
    </submittedName>
</protein>
<dbReference type="Gene3D" id="2.60.40.4270">
    <property type="entry name" value="Listeria-Bacteroides repeat domain"/>
    <property type="match status" value="1"/>
</dbReference>
<dbReference type="GO" id="GO:0030313">
    <property type="term" value="C:cell envelope"/>
    <property type="evidence" value="ECO:0007669"/>
    <property type="project" value="UniProtKB-SubCell"/>
</dbReference>
<feature type="non-terminal residue" evidence="2">
    <location>
        <position position="104"/>
    </location>
</feature>
<sequence>MLGPMGTACGQKSQEVERSGYTVRFDCRGGVPEIPSRVVYGPFGAPDISPTKEGYLFVCWETEDGEPYRFGYAIDADITLYARWAEAVTVTLRDNRDPGESREM</sequence>
<evidence type="ECO:0000313" key="2">
    <source>
        <dbReference type="EMBL" id="EKC62490.1"/>
    </source>
</evidence>
<evidence type="ECO:0000256" key="1">
    <source>
        <dbReference type="ARBA" id="ARBA00004196"/>
    </source>
</evidence>
<dbReference type="AlphaFoldDB" id="K1T7X6"/>
<organism evidence="2">
    <name type="scientific">human gut metagenome</name>
    <dbReference type="NCBI Taxonomy" id="408170"/>
    <lineage>
        <taxon>unclassified sequences</taxon>
        <taxon>metagenomes</taxon>
        <taxon>organismal metagenomes</taxon>
    </lineage>
</organism>
<dbReference type="EMBL" id="AJWZ01005466">
    <property type="protein sequence ID" value="EKC62490.1"/>
    <property type="molecule type" value="Genomic_DNA"/>
</dbReference>
<dbReference type="InterPro" id="IPR042229">
    <property type="entry name" value="Listeria/Bacterioides_rpt_sf"/>
</dbReference>
<name>K1T7X6_9ZZZZ</name>